<evidence type="ECO:0000256" key="3">
    <source>
        <dbReference type="ARBA" id="ARBA00022801"/>
    </source>
</evidence>
<dbReference type="PRINTS" id="PR01576">
    <property type="entry name" value="PDEFORMYLASE"/>
</dbReference>
<keyword evidence="3 4" id="KW-0378">Hydrolase</keyword>
<proteinExistence type="inferred from homology"/>
<dbReference type="GO" id="GO:0042586">
    <property type="term" value="F:peptide deformylase activity"/>
    <property type="evidence" value="ECO:0007669"/>
    <property type="project" value="UniProtKB-UniRule"/>
</dbReference>
<comment type="caution">
    <text evidence="5">The sequence shown here is derived from an EMBL/GenBank/DDBJ whole genome shotgun (WGS) entry which is preliminary data.</text>
</comment>
<dbReference type="PANTHER" id="PTHR10458:SF22">
    <property type="entry name" value="PEPTIDE DEFORMYLASE"/>
    <property type="match status" value="1"/>
</dbReference>
<sequence length="184" mass="20863">MIYPIYTYGQSVLRKVAAPIDPDYRNLQEVIANMTETLAHADGIGLAAPQVGLSIRLIVIDLSLLNDIKPELKDFKRVLVNPQIIELSGEKENEEEGCLSLPGIHETVPRFNHLVITYQDPDFTEHTETFDGYVARVIQHEYDHVEGHLFIDRISPIRRQLIQGKLNSILKGTTKCAYKIKTVK</sequence>
<feature type="binding site" evidence="4">
    <location>
        <position position="144"/>
    </location>
    <ligand>
        <name>Fe cation</name>
        <dbReference type="ChEBI" id="CHEBI:24875"/>
    </ligand>
</feature>
<dbReference type="RefSeq" id="WP_183414123.1">
    <property type="nucleotide sequence ID" value="NZ_JACHYB010000002.1"/>
</dbReference>
<dbReference type="GO" id="GO:0006412">
    <property type="term" value="P:translation"/>
    <property type="evidence" value="ECO:0007669"/>
    <property type="project" value="UniProtKB-UniRule"/>
</dbReference>
<organism evidence="5 6">
    <name type="scientific">Microbacter margulisiae</name>
    <dbReference type="NCBI Taxonomy" id="1350067"/>
    <lineage>
        <taxon>Bacteria</taxon>
        <taxon>Pseudomonadati</taxon>
        <taxon>Bacteroidota</taxon>
        <taxon>Bacteroidia</taxon>
        <taxon>Bacteroidales</taxon>
        <taxon>Porphyromonadaceae</taxon>
        <taxon>Microbacter</taxon>
    </lineage>
</organism>
<name>A0A7W5DSZ9_9PORP</name>
<gene>
    <name evidence="4" type="primary">def</name>
    <name evidence="5" type="ORF">FHX64_002569</name>
</gene>
<evidence type="ECO:0000256" key="2">
    <source>
        <dbReference type="ARBA" id="ARBA00022723"/>
    </source>
</evidence>
<feature type="active site" evidence="4">
    <location>
        <position position="141"/>
    </location>
</feature>
<dbReference type="Proteomes" id="UP000544222">
    <property type="component" value="Unassembled WGS sequence"/>
</dbReference>
<evidence type="ECO:0000313" key="6">
    <source>
        <dbReference type="Proteomes" id="UP000544222"/>
    </source>
</evidence>
<dbReference type="SUPFAM" id="SSF56420">
    <property type="entry name" value="Peptide deformylase"/>
    <property type="match status" value="1"/>
</dbReference>
<protein>
    <recommendedName>
        <fullName evidence="4">Peptide deformylase</fullName>
        <shortName evidence="4">PDF</shortName>
        <ecNumber evidence="4">3.5.1.88</ecNumber>
    </recommendedName>
    <alternativeName>
        <fullName evidence="4">Polypeptide deformylase</fullName>
    </alternativeName>
</protein>
<feature type="binding site" evidence="4">
    <location>
        <position position="140"/>
    </location>
    <ligand>
        <name>Fe cation</name>
        <dbReference type="ChEBI" id="CHEBI:24875"/>
    </ligand>
</feature>
<dbReference type="AlphaFoldDB" id="A0A7W5DSZ9"/>
<reference evidence="5 6" key="1">
    <citation type="submission" date="2020-08" db="EMBL/GenBank/DDBJ databases">
        <title>Genomic Encyclopedia of Type Strains, Phase IV (KMG-IV): sequencing the most valuable type-strain genomes for metagenomic binning, comparative biology and taxonomic classification.</title>
        <authorList>
            <person name="Goeker M."/>
        </authorList>
    </citation>
    <scope>NUCLEOTIDE SEQUENCE [LARGE SCALE GENOMIC DNA]</scope>
    <source>
        <strain evidence="5 6">DSM 27471</strain>
    </source>
</reference>
<keyword evidence="6" id="KW-1185">Reference proteome</keyword>
<dbReference type="Pfam" id="PF01327">
    <property type="entry name" value="Pep_deformylase"/>
    <property type="match status" value="1"/>
</dbReference>
<accession>A0A7W5DSZ9</accession>
<feature type="binding site" evidence="4">
    <location>
        <position position="98"/>
    </location>
    <ligand>
        <name>Fe cation</name>
        <dbReference type="ChEBI" id="CHEBI:24875"/>
    </ligand>
</feature>
<dbReference type="Gene3D" id="3.90.45.10">
    <property type="entry name" value="Peptide deformylase"/>
    <property type="match status" value="1"/>
</dbReference>
<comment type="function">
    <text evidence="4">Removes the formyl group from the N-terminal Met of newly synthesized proteins. Requires at least a dipeptide for an efficient rate of reaction. N-terminal L-methionine is a prerequisite for activity but the enzyme has broad specificity at other positions.</text>
</comment>
<dbReference type="NCBIfam" id="TIGR00079">
    <property type="entry name" value="pept_deformyl"/>
    <property type="match status" value="1"/>
</dbReference>
<comment type="similarity">
    <text evidence="1 4">Belongs to the polypeptide deformylase family.</text>
</comment>
<keyword evidence="2 4" id="KW-0479">Metal-binding</keyword>
<dbReference type="EC" id="3.5.1.88" evidence="4"/>
<dbReference type="NCBIfam" id="NF001159">
    <property type="entry name" value="PRK00150.1-3"/>
    <property type="match status" value="1"/>
</dbReference>
<dbReference type="InterPro" id="IPR023635">
    <property type="entry name" value="Peptide_deformylase"/>
</dbReference>
<dbReference type="HAMAP" id="MF_00163">
    <property type="entry name" value="Pep_deformylase"/>
    <property type="match status" value="1"/>
</dbReference>
<dbReference type="PIRSF" id="PIRSF004749">
    <property type="entry name" value="Pep_def"/>
    <property type="match status" value="1"/>
</dbReference>
<dbReference type="EMBL" id="JACHYB010000002">
    <property type="protein sequence ID" value="MBB3188371.1"/>
    <property type="molecule type" value="Genomic_DNA"/>
</dbReference>
<dbReference type="GO" id="GO:0046872">
    <property type="term" value="F:metal ion binding"/>
    <property type="evidence" value="ECO:0007669"/>
    <property type="project" value="UniProtKB-KW"/>
</dbReference>
<keyword evidence="4" id="KW-0648">Protein biosynthesis</keyword>
<dbReference type="PANTHER" id="PTHR10458">
    <property type="entry name" value="PEPTIDE DEFORMYLASE"/>
    <property type="match status" value="1"/>
</dbReference>
<comment type="cofactor">
    <cofactor evidence="4">
        <name>Fe(2+)</name>
        <dbReference type="ChEBI" id="CHEBI:29033"/>
    </cofactor>
    <text evidence="4">Binds 1 Fe(2+) ion.</text>
</comment>
<dbReference type="InterPro" id="IPR036821">
    <property type="entry name" value="Peptide_deformylase_sf"/>
</dbReference>
<dbReference type="CDD" id="cd00487">
    <property type="entry name" value="Pep_deformylase"/>
    <property type="match status" value="1"/>
</dbReference>
<evidence type="ECO:0000256" key="1">
    <source>
        <dbReference type="ARBA" id="ARBA00010759"/>
    </source>
</evidence>
<evidence type="ECO:0000256" key="4">
    <source>
        <dbReference type="HAMAP-Rule" id="MF_00163"/>
    </source>
</evidence>
<keyword evidence="4" id="KW-0408">Iron</keyword>
<comment type="catalytic activity">
    <reaction evidence="4">
        <text>N-terminal N-formyl-L-methionyl-[peptide] + H2O = N-terminal L-methionyl-[peptide] + formate</text>
        <dbReference type="Rhea" id="RHEA:24420"/>
        <dbReference type="Rhea" id="RHEA-COMP:10639"/>
        <dbReference type="Rhea" id="RHEA-COMP:10640"/>
        <dbReference type="ChEBI" id="CHEBI:15377"/>
        <dbReference type="ChEBI" id="CHEBI:15740"/>
        <dbReference type="ChEBI" id="CHEBI:49298"/>
        <dbReference type="ChEBI" id="CHEBI:64731"/>
        <dbReference type="EC" id="3.5.1.88"/>
    </reaction>
</comment>
<evidence type="ECO:0000313" key="5">
    <source>
        <dbReference type="EMBL" id="MBB3188371.1"/>
    </source>
</evidence>